<dbReference type="FunCoup" id="E8N3Z8">
    <property type="interactions" value="222"/>
</dbReference>
<comment type="catalytic activity">
    <reaction evidence="12 14">
        <text>2 cob(II)yrinate a,c diamide + reduced [electron-transfer flavoprotein] + 2 ATP = 2 adenosylcob(III)yrinate a,c-diamide + 2 triphosphate + oxidized [electron-transfer flavoprotein] + 3 H(+)</text>
        <dbReference type="Rhea" id="RHEA:11528"/>
        <dbReference type="Rhea" id="RHEA-COMP:10685"/>
        <dbReference type="Rhea" id="RHEA-COMP:10686"/>
        <dbReference type="ChEBI" id="CHEBI:15378"/>
        <dbReference type="ChEBI" id="CHEBI:18036"/>
        <dbReference type="ChEBI" id="CHEBI:30616"/>
        <dbReference type="ChEBI" id="CHEBI:57692"/>
        <dbReference type="ChEBI" id="CHEBI:58307"/>
        <dbReference type="ChEBI" id="CHEBI:58503"/>
        <dbReference type="ChEBI" id="CHEBI:58537"/>
        <dbReference type="EC" id="2.5.1.17"/>
    </reaction>
</comment>
<dbReference type="EMBL" id="AP012029">
    <property type="protein sequence ID" value="BAJ63162.1"/>
    <property type="molecule type" value="Genomic_DNA"/>
</dbReference>
<dbReference type="KEGG" id="atm:ANT_11280"/>
<dbReference type="NCBIfam" id="TIGR00636">
    <property type="entry name" value="PduO_Nterm"/>
    <property type="match status" value="1"/>
</dbReference>
<evidence type="ECO:0000256" key="13">
    <source>
        <dbReference type="ARBA" id="ARBA00048692"/>
    </source>
</evidence>
<evidence type="ECO:0000313" key="16">
    <source>
        <dbReference type="EMBL" id="BAJ63162.1"/>
    </source>
</evidence>
<keyword evidence="6 14" id="KW-0808">Transferase</keyword>
<dbReference type="Pfam" id="PF01923">
    <property type="entry name" value="Cob_adeno_trans"/>
    <property type="match status" value="1"/>
</dbReference>
<dbReference type="Proteomes" id="UP000008922">
    <property type="component" value="Chromosome"/>
</dbReference>
<reference evidence="16 17" key="1">
    <citation type="submission" date="2010-12" db="EMBL/GenBank/DDBJ databases">
        <title>Whole genome sequence of Anaerolinea thermophila UNI-1.</title>
        <authorList>
            <person name="Narita-Yamada S."/>
            <person name="Kishi E."/>
            <person name="Watanabe Y."/>
            <person name="Takasaki K."/>
            <person name="Ankai A."/>
            <person name="Oguchi A."/>
            <person name="Fukui S."/>
            <person name="Takahashi M."/>
            <person name="Yashiro I."/>
            <person name="Hosoyama A."/>
            <person name="Sekiguchi Y."/>
            <person name="Hanada S."/>
            <person name="Fujita N."/>
        </authorList>
    </citation>
    <scope>NUCLEOTIDE SEQUENCE [LARGE SCALE GENOMIC DNA]</scope>
    <source>
        <strain evidence="17">DSM 14523 / JCM 11388 / NBRC 100420 / UNI-1</strain>
    </source>
</reference>
<name>E8N3Z8_ANATU</name>
<evidence type="ECO:0000256" key="6">
    <source>
        <dbReference type="ARBA" id="ARBA00022679"/>
    </source>
</evidence>
<organism evidence="16 17">
    <name type="scientific">Anaerolinea thermophila (strain DSM 14523 / JCM 11388 / NBRC 100420 / UNI-1)</name>
    <dbReference type="NCBI Taxonomy" id="926569"/>
    <lineage>
        <taxon>Bacteria</taxon>
        <taxon>Bacillati</taxon>
        <taxon>Chloroflexota</taxon>
        <taxon>Anaerolineae</taxon>
        <taxon>Anaerolineales</taxon>
        <taxon>Anaerolineaceae</taxon>
        <taxon>Anaerolinea</taxon>
    </lineage>
</organism>
<dbReference type="GO" id="GO:0008817">
    <property type="term" value="F:corrinoid adenosyltransferase activity"/>
    <property type="evidence" value="ECO:0007669"/>
    <property type="project" value="UniProtKB-UniRule"/>
</dbReference>
<evidence type="ECO:0000256" key="3">
    <source>
        <dbReference type="ARBA" id="ARBA00012454"/>
    </source>
</evidence>
<evidence type="ECO:0000256" key="8">
    <source>
        <dbReference type="ARBA" id="ARBA00022840"/>
    </source>
</evidence>
<evidence type="ECO:0000256" key="14">
    <source>
        <dbReference type="RuleBase" id="RU366026"/>
    </source>
</evidence>
<evidence type="ECO:0000256" key="5">
    <source>
        <dbReference type="ARBA" id="ARBA00022573"/>
    </source>
</evidence>
<dbReference type="InterPro" id="IPR036451">
    <property type="entry name" value="CblAdoTrfase-like_sf"/>
</dbReference>
<comment type="pathway">
    <text evidence="1 14">Cofactor biosynthesis; adenosylcobalamin biosynthesis; adenosylcobalamin from cob(II)yrinate a,c-diamide: step 2/7.</text>
</comment>
<dbReference type="SUPFAM" id="SSF89028">
    <property type="entry name" value="Cobalamin adenosyltransferase-like"/>
    <property type="match status" value="1"/>
</dbReference>
<dbReference type="InterPro" id="IPR016030">
    <property type="entry name" value="CblAdoTrfase-like"/>
</dbReference>
<dbReference type="UniPathway" id="UPA00148">
    <property type="reaction ID" value="UER00233"/>
</dbReference>
<dbReference type="OrthoDB" id="9778896at2"/>
<keyword evidence="8 14" id="KW-0067">ATP-binding</keyword>
<dbReference type="GO" id="GO:0005524">
    <property type="term" value="F:ATP binding"/>
    <property type="evidence" value="ECO:0007669"/>
    <property type="project" value="UniProtKB-UniRule"/>
</dbReference>
<dbReference type="STRING" id="926569.ANT_11280"/>
<evidence type="ECO:0000259" key="15">
    <source>
        <dbReference type="Pfam" id="PF01923"/>
    </source>
</evidence>
<dbReference type="InterPro" id="IPR029499">
    <property type="entry name" value="PduO-typ"/>
</dbReference>
<dbReference type="RefSeq" id="WP_013559550.1">
    <property type="nucleotide sequence ID" value="NC_014960.1"/>
</dbReference>
<feature type="domain" description="Cobalamin adenosyltransferase-like" evidence="15">
    <location>
        <begin position="5"/>
        <end position="165"/>
    </location>
</feature>
<keyword evidence="17" id="KW-1185">Reference proteome</keyword>
<dbReference type="PANTHER" id="PTHR12213:SF0">
    <property type="entry name" value="CORRINOID ADENOSYLTRANSFERASE MMAB"/>
    <property type="match status" value="1"/>
</dbReference>
<dbReference type="Gene3D" id="1.20.1200.10">
    <property type="entry name" value="Cobalamin adenosyltransferase-like"/>
    <property type="match status" value="1"/>
</dbReference>
<accession>E8N3Z8</accession>
<evidence type="ECO:0000256" key="2">
    <source>
        <dbReference type="ARBA" id="ARBA00007487"/>
    </source>
</evidence>
<gene>
    <name evidence="16" type="ordered locus">ANT_11280</name>
</gene>
<protein>
    <recommendedName>
        <fullName evidence="4 14">Corrinoid adenosyltransferase</fullName>
        <ecNumber evidence="3 14">2.5.1.17</ecNumber>
    </recommendedName>
    <alternativeName>
        <fullName evidence="9 14">Cob(II)alamin adenosyltransferase</fullName>
    </alternativeName>
    <alternativeName>
        <fullName evidence="11 14">Cob(II)yrinic acid a,c-diamide adenosyltransferase</fullName>
    </alternativeName>
    <alternativeName>
        <fullName evidence="10 14">Cobinamide/cobalamin adenosyltransferase</fullName>
    </alternativeName>
</protein>
<keyword evidence="5 14" id="KW-0169">Cobalamin biosynthesis</keyword>
<evidence type="ECO:0000256" key="10">
    <source>
        <dbReference type="ARBA" id="ARBA00033334"/>
    </source>
</evidence>
<keyword evidence="7 14" id="KW-0547">Nucleotide-binding</keyword>
<evidence type="ECO:0000256" key="9">
    <source>
        <dbReference type="ARBA" id="ARBA00031529"/>
    </source>
</evidence>
<comment type="catalytic activity">
    <reaction evidence="13 14">
        <text>2 cob(II)alamin + reduced [electron-transfer flavoprotein] + 2 ATP = 2 adenosylcob(III)alamin + 2 triphosphate + oxidized [electron-transfer flavoprotein] + 3 H(+)</text>
        <dbReference type="Rhea" id="RHEA:28671"/>
        <dbReference type="Rhea" id="RHEA-COMP:10685"/>
        <dbReference type="Rhea" id="RHEA-COMP:10686"/>
        <dbReference type="ChEBI" id="CHEBI:15378"/>
        <dbReference type="ChEBI" id="CHEBI:16304"/>
        <dbReference type="ChEBI" id="CHEBI:18036"/>
        <dbReference type="ChEBI" id="CHEBI:18408"/>
        <dbReference type="ChEBI" id="CHEBI:30616"/>
        <dbReference type="ChEBI" id="CHEBI:57692"/>
        <dbReference type="ChEBI" id="CHEBI:58307"/>
        <dbReference type="EC" id="2.5.1.17"/>
    </reaction>
</comment>
<comment type="similarity">
    <text evidence="2 14">Belongs to the Cob(I)alamin adenosyltransferase family.</text>
</comment>
<evidence type="ECO:0000256" key="7">
    <source>
        <dbReference type="ARBA" id="ARBA00022741"/>
    </source>
</evidence>
<dbReference type="InParanoid" id="E8N3Z8"/>
<dbReference type="PANTHER" id="PTHR12213">
    <property type="entry name" value="CORRINOID ADENOSYLTRANSFERASE"/>
    <property type="match status" value="1"/>
</dbReference>
<sequence>MSPFYTGNGDDGFTGLLGEGRIAKNAPRIEAIGTLDEATAAIGLARSLSKSEMVRSLLIQTQRDLYQIMAEVAATPENASRFRTIQSEQVQWLEEKTRDISEQVNIPKEFILPGDTPASGAISLARTIIRRAERRVVALFHEGDLENIELVRYLNRLSSLLFLLELFETSLEKPDTPTLAKG</sequence>
<dbReference type="AlphaFoldDB" id="E8N3Z8"/>
<dbReference type="EC" id="2.5.1.17" evidence="3 14"/>
<dbReference type="HOGENOM" id="CLU_083486_0_2_0"/>
<evidence type="ECO:0000313" key="17">
    <source>
        <dbReference type="Proteomes" id="UP000008922"/>
    </source>
</evidence>
<evidence type="ECO:0000256" key="11">
    <source>
        <dbReference type="ARBA" id="ARBA00033354"/>
    </source>
</evidence>
<proteinExistence type="inferred from homology"/>
<dbReference type="eggNOG" id="COG2096">
    <property type="taxonomic scope" value="Bacteria"/>
</dbReference>
<evidence type="ECO:0000256" key="12">
    <source>
        <dbReference type="ARBA" id="ARBA00048555"/>
    </source>
</evidence>
<dbReference type="GO" id="GO:0009236">
    <property type="term" value="P:cobalamin biosynthetic process"/>
    <property type="evidence" value="ECO:0007669"/>
    <property type="project" value="UniProtKB-UniRule"/>
</dbReference>
<evidence type="ECO:0000256" key="1">
    <source>
        <dbReference type="ARBA" id="ARBA00005121"/>
    </source>
</evidence>
<evidence type="ECO:0000256" key="4">
    <source>
        <dbReference type="ARBA" id="ARBA00020963"/>
    </source>
</evidence>